<dbReference type="InterPro" id="IPR046349">
    <property type="entry name" value="C1-like_sf"/>
</dbReference>
<evidence type="ECO:0000259" key="9">
    <source>
        <dbReference type="PROSITE" id="PS50081"/>
    </source>
</evidence>
<keyword evidence="2" id="KW-0217">Developmental protein</keyword>
<feature type="region of interest" description="Disordered" evidence="8">
    <location>
        <begin position="252"/>
        <end position="290"/>
    </location>
</feature>
<dbReference type="PROSITE" id="PS50081">
    <property type="entry name" value="ZF_DAG_PE_2"/>
    <property type="match status" value="1"/>
</dbReference>
<feature type="compositionally biased region" description="Basic residues" evidence="8">
    <location>
        <begin position="172"/>
        <end position="182"/>
    </location>
</feature>
<feature type="domain" description="Rho-GAP" evidence="10">
    <location>
        <begin position="363"/>
        <end position="553"/>
    </location>
</feature>
<dbReference type="PANTHER" id="PTHR46199:SF3">
    <property type="entry name" value="RAC GTPASE-ACTIVATING PROTEIN 1"/>
    <property type="match status" value="1"/>
</dbReference>
<feature type="compositionally biased region" description="Polar residues" evidence="8">
    <location>
        <begin position="276"/>
        <end position="290"/>
    </location>
</feature>
<organism evidence="11 12">
    <name type="scientific">Sinanodonta woodiana</name>
    <name type="common">Chinese pond mussel</name>
    <name type="synonym">Anodonta woodiana</name>
    <dbReference type="NCBI Taxonomy" id="1069815"/>
    <lineage>
        <taxon>Eukaryota</taxon>
        <taxon>Metazoa</taxon>
        <taxon>Spiralia</taxon>
        <taxon>Lophotrochozoa</taxon>
        <taxon>Mollusca</taxon>
        <taxon>Bivalvia</taxon>
        <taxon>Autobranchia</taxon>
        <taxon>Heteroconchia</taxon>
        <taxon>Palaeoheterodonta</taxon>
        <taxon>Unionida</taxon>
        <taxon>Unionoidea</taxon>
        <taxon>Unionidae</taxon>
        <taxon>Unioninae</taxon>
        <taxon>Sinanodonta</taxon>
    </lineage>
</organism>
<dbReference type="GO" id="GO:0005096">
    <property type="term" value="F:GTPase activator activity"/>
    <property type="evidence" value="ECO:0007669"/>
    <property type="project" value="UniProtKB-KW"/>
</dbReference>
<dbReference type="InterPro" id="IPR000198">
    <property type="entry name" value="RhoGAP_dom"/>
</dbReference>
<evidence type="ECO:0000256" key="8">
    <source>
        <dbReference type="SAM" id="MobiDB-lite"/>
    </source>
</evidence>
<keyword evidence="4" id="KW-0863">Zinc-finger</keyword>
<evidence type="ECO:0000313" key="12">
    <source>
        <dbReference type="Proteomes" id="UP001634394"/>
    </source>
</evidence>
<dbReference type="GO" id="GO:0008270">
    <property type="term" value="F:zinc ion binding"/>
    <property type="evidence" value="ECO:0007669"/>
    <property type="project" value="UniProtKB-KW"/>
</dbReference>
<dbReference type="Pfam" id="PF00130">
    <property type="entry name" value="C1_1"/>
    <property type="match status" value="1"/>
</dbReference>
<dbReference type="AlphaFoldDB" id="A0ABD3T439"/>
<evidence type="ECO:0000256" key="7">
    <source>
        <dbReference type="ARBA" id="ARBA00022871"/>
    </source>
</evidence>
<dbReference type="Gene3D" id="1.10.555.10">
    <property type="entry name" value="Rho GTPase activation protein"/>
    <property type="match status" value="1"/>
</dbReference>
<dbReference type="PROSITE" id="PS00479">
    <property type="entry name" value="ZF_DAG_PE_1"/>
    <property type="match status" value="1"/>
</dbReference>
<dbReference type="FunFam" id="3.30.60.20:FF:000033">
    <property type="entry name" value="Rac GTPase-activating protein 1"/>
    <property type="match status" value="1"/>
</dbReference>
<evidence type="ECO:0000256" key="6">
    <source>
        <dbReference type="ARBA" id="ARBA00022833"/>
    </source>
</evidence>
<dbReference type="GO" id="GO:0030154">
    <property type="term" value="P:cell differentiation"/>
    <property type="evidence" value="ECO:0007669"/>
    <property type="project" value="UniProtKB-KW"/>
</dbReference>
<dbReference type="GO" id="GO:0007283">
    <property type="term" value="P:spermatogenesis"/>
    <property type="evidence" value="ECO:0007669"/>
    <property type="project" value="UniProtKB-KW"/>
</dbReference>
<evidence type="ECO:0000256" key="4">
    <source>
        <dbReference type="ARBA" id="ARBA00022771"/>
    </source>
</evidence>
<dbReference type="Proteomes" id="UP001634394">
    <property type="component" value="Unassembled WGS sequence"/>
</dbReference>
<keyword evidence="3" id="KW-0479">Metal-binding</keyword>
<keyword evidence="5" id="KW-0221">Differentiation</keyword>
<dbReference type="PROSITE" id="PS50238">
    <property type="entry name" value="RHOGAP"/>
    <property type="match status" value="1"/>
</dbReference>
<sequence>MDPKLSLVAAFDDLLRNAKVLTVGIEPEFKQFVQNQQACRRQWYSVQEEMRSFQERTGRLEADNTALQARLKQTRTLIEQEEKRRCAIEQERDQLATQITLIRELLIDSKTGTTKLDIQDRERLAFLSTTAMYDGSPSRRLNTINESGHSILTDDDIDYDKTEEDLDTPGQRCRRSYRKKRPSAPPMEEDSNMPQKKRKSDENSVVTTTTITVAADGRPLAATTEVTIPGGGTKTLNKSFSEPCLDKHMTATEVDSDQDWGTPSNRRKQSSDDTVKNTPLYTPTMRKASSASRGLNRIHVFASETVLRPRTCNPCGKRIGFGKLAVKCKECRSICHNECRDLLPLPCFTTTVGTPGTGKLSGGLIADFVQDEVPMIPGLVIHCVNEVVSRGLNEVGLYRVSGSGRQVKELREKFSKGKGLPNLSNIDDIHVITGCLKDFLRSLKEPLITYNLWKDFVQAAENPNKKVREEGLYQAISRLPQANRDTMAFLVRHLQNVAQSRECKMPISNLAKVFGPTIVGNSVPEPDTAQMFSETKDQSIVMERLLEISADYWEVFLNIEDENMYPNVYNTPKTPNVPQSMLGPVHTPGSYDRTKTSTWSSRNAYTPSFTCALFMGNHFFSKFELRKEKYVQQLDILPDLFSDIDVFETKLRVEDDDSEDEFLLI</sequence>
<keyword evidence="1" id="KW-0343">GTPase activation</keyword>
<reference evidence="11 12" key="1">
    <citation type="submission" date="2024-11" db="EMBL/GenBank/DDBJ databases">
        <title>Chromosome-level genome assembly of the freshwater bivalve Anodonta woodiana.</title>
        <authorList>
            <person name="Chen X."/>
        </authorList>
    </citation>
    <scope>NUCLEOTIDE SEQUENCE [LARGE SCALE GENOMIC DNA]</scope>
    <source>
        <strain evidence="11">MN2024</strain>
        <tissue evidence="11">Gills</tissue>
    </source>
</reference>
<keyword evidence="6" id="KW-0862">Zinc</keyword>
<protein>
    <recommendedName>
        <fullName evidence="13">Rac GTPase-activating protein 1</fullName>
    </recommendedName>
</protein>
<dbReference type="InterPro" id="IPR008936">
    <property type="entry name" value="Rho_GTPase_activation_prot"/>
</dbReference>
<evidence type="ECO:0000313" key="11">
    <source>
        <dbReference type="EMBL" id="KAL3831681.1"/>
    </source>
</evidence>
<dbReference type="Pfam" id="PF00620">
    <property type="entry name" value="RhoGAP"/>
    <property type="match status" value="1"/>
</dbReference>
<evidence type="ECO:0000259" key="10">
    <source>
        <dbReference type="PROSITE" id="PS50238"/>
    </source>
</evidence>
<gene>
    <name evidence="11" type="ORF">ACJMK2_023404</name>
</gene>
<feature type="region of interest" description="Disordered" evidence="8">
    <location>
        <begin position="155"/>
        <end position="206"/>
    </location>
</feature>
<dbReference type="CDD" id="cd20821">
    <property type="entry name" value="C1_MgcRacGAP"/>
    <property type="match status" value="1"/>
</dbReference>
<feature type="domain" description="Phorbol-ester/DAG-type" evidence="9">
    <location>
        <begin position="298"/>
        <end position="347"/>
    </location>
</feature>
<evidence type="ECO:0008006" key="13">
    <source>
        <dbReference type="Google" id="ProtNLM"/>
    </source>
</evidence>
<dbReference type="Gene3D" id="3.30.60.20">
    <property type="match status" value="1"/>
</dbReference>
<keyword evidence="7" id="KW-0744">Spermatogenesis</keyword>
<proteinExistence type="predicted"/>
<keyword evidence="12" id="KW-1185">Reference proteome</keyword>
<name>A0ABD3T439_SINWO</name>
<dbReference type="SUPFAM" id="SSF57889">
    <property type="entry name" value="Cysteine-rich domain"/>
    <property type="match status" value="1"/>
</dbReference>
<dbReference type="InterPro" id="IPR002219">
    <property type="entry name" value="PKC_DAG/PE"/>
</dbReference>
<dbReference type="EMBL" id="JBJQND010000019">
    <property type="protein sequence ID" value="KAL3831681.1"/>
    <property type="molecule type" value="Genomic_DNA"/>
</dbReference>
<feature type="compositionally biased region" description="Acidic residues" evidence="8">
    <location>
        <begin position="155"/>
        <end position="167"/>
    </location>
</feature>
<dbReference type="SMART" id="SM00324">
    <property type="entry name" value="RhoGAP"/>
    <property type="match status" value="1"/>
</dbReference>
<comment type="caution">
    <text evidence="11">The sequence shown here is derived from an EMBL/GenBank/DDBJ whole genome shotgun (WGS) entry which is preliminary data.</text>
</comment>
<evidence type="ECO:0000256" key="5">
    <source>
        <dbReference type="ARBA" id="ARBA00022782"/>
    </source>
</evidence>
<evidence type="ECO:0000256" key="1">
    <source>
        <dbReference type="ARBA" id="ARBA00022468"/>
    </source>
</evidence>
<accession>A0ABD3T439</accession>
<dbReference type="SMART" id="SM00109">
    <property type="entry name" value="C1"/>
    <property type="match status" value="1"/>
</dbReference>
<dbReference type="PANTHER" id="PTHR46199">
    <property type="entry name" value="RAC GTPASE-ACTIVATING PROTEIN 1"/>
    <property type="match status" value="1"/>
</dbReference>
<dbReference type="CDD" id="cd04382">
    <property type="entry name" value="RhoGAP_MgcRacGAP"/>
    <property type="match status" value="1"/>
</dbReference>
<evidence type="ECO:0000256" key="3">
    <source>
        <dbReference type="ARBA" id="ARBA00022723"/>
    </source>
</evidence>
<evidence type="ECO:0000256" key="2">
    <source>
        <dbReference type="ARBA" id="ARBA00022473"/>
    </source>
</evidence>
<dbReference type="SUPFAM" id="SSF48350">
    <property type="entry name" value="GTPase activation domain, GAP"/>
    <property type="match status" value="1"/>
</dbReference>